<comment type="caution">
    <text evidence="2">The sequence shown here is derived from an EMBL/GenBank/DDBJ whole genome shotgun (WGS) entry which is preliminary data.</text>
</comment>
<feature type="chain" id="PRO_5047216059" evidence="1">
    <location>
        <begin position="29"/>
        <end position="687"/>
    </location>
</feature>
<sequence>MQGLIGHGCRAAVAAMVAALALAGSASAADRWHPVPQSCISASGNSGACTVGTAAGGLWKVAVAPGGVHAYGIAHDPSVSILIFNRDPATGKLTQRGCLSADGAGGACTPALNFGNPNGIVVSQDGANVYVSSGASLTVFDRNRSTGALTQKPGNTGCFTVDGNYPPGAGNPANCTRARGYYGPLSNGPSNLVISPDGRQIYTGAGSIVTLMRDPATGALSQPAGADGCITANGADGCAIGRGFSHGRQFAISPDGRSIYAPSYIGNTLMVFDRDPGSGVIRQKDGAAGCIGATVGCAPDPHARLVQPLAVTVSPDSRHVYVSVSNGMLVFARNGDGNLFFQSCVNDGGTAGCSFGRNLSTVSYSDVSPDGQTVVAGLETRPGVVMFAREADGNLSQPPWGDGCATPGGAALIAGASVPGQCVAYPSLTGNGQVTFVDDSSFITGSHTGSSVTAFRRDFYPQCRSQSLTLTQNLAAPLPLTCSDRNGDALRYAIIANPIAGALGAIDEGNARVFYNPFSGYLGKDTVRYRATSTGLTSEDATLALEVVPPVQPPPPTVRPRTVNAPVSYNWAVRSTRHTLTRLIVRNLPLDSTVTLTCTGKPRCVLKRLTIKRSRKSTMNVLNAKALNGKYKRRTRFRSGQTVDIRIAAPSMNTKVLRFKLRKGKVAKHRTYCVPLGAKRAQRGTCS</sequence>
<proteinExistence type="predicted"/>
<gene>
    <name evidence="2" type="ORF">OJ962_04275</name>
</gene>
<dbReference type="Gene3D" id="2.130.10.10">
    <property type="entry name" value="YVTN repeat-like/Quinoprotein amine dehydrogenase"/>
    <property type="match status" value="3"/>
</dbReference>
<organism evidence="2 3">
    <name type="scientific">Solirubrobacter deserti</name>
    <dbReference type="NCBI Taxonomy" id="2282478"/>
    <lineage>
        <taxon>Bacteria</taxon>
        <taxon>Bacillati</taxon>
        <taxon>Actinomycetota</taxon>
        <taxon>Thermoleophilia</taxon>
        <taxon>Solirubrobacterales</taxon>
        <taxon>Solirubrobacteraceae</taxon>
        <taxon>Solirubrobacter</taxon>
    </lineage>
</organism>
<keyword evidence="3" id="KW-1185">Reference proteome</keyword>
<dbReference type="Proteomes" id="UP001147700">
    <property type="component" value="Unassembled WGS sequence"/>
</dbReference>
<evidence type="ECO:0000313" key="3">
    <source>
        <dbReference type="Proteomes" id="UP001147700"/>
    </source>
</evidence>
<reference evidence="2" key="1">
    <citation type="submission" date="2022-10" db="EMBL/GenBank/DDBJ databases">
        <title>The WGS of Solirubrobacter sp. CPCC 204708.</title>
        <authorList>
            <person name="Jiang Z."/>
        </authorList>
    </citation>
    <scope>NUCLEOTIDE SEQUENCE</scope>
    <source>
        <strain evidence="2">CPCC 204708</strain>
    </source>
</reference>
<dbReference type="InterPro" id="IPR015943">
    <property type="entry name" value="WD40/YVTN_repeat-like_dom_sf"/>
</dbReference>
<protein>
    <submittedName>
        <fullName evidence="2">Lactonase family protein</fullName>
    </submittedName>
</protein>
<dbReference type="EMBL" id="JAPCID010000005">
    <property type="protein sequence ID" value="MDA0136702.1"/>
    <property type="molecule type" value="Genomic_DNA"/>
</dbReference>
<feature type="signal peptide" evidence="1">
    <location>
        <begin position="1"/>
        <end position="28"/>
    </location>
</feature>
<dbReference type="InterPro" id="IPR011044">
    <property type="entry name" value="Quino_amine_DH_bsu"/>
</dbReference>
<dbReference type="PANTHER" id="PTHR30344:SF1">
    <property type="entry name" value="6-PHOSPHOGLUCONOLACTONASE"/>
    <property type="match status" value="1"/>
</dbReference>
<evidence type="ECO:0000313" key="2">
    <source>
        <dbReference type="EMBL" id="MDA0136702.1"/>
    </source>
</evidence>
<dbReference type="SUPFAM" id="SSF50969">
    <property type="entry name" value="YVTN repeat-like/Quinoprotein amine dehydrogenase"/>
    <property type="match status" value="1"/>
</dbReference>
<accession>A0ABT4RDV8</accession>
<name>A0ABT4RDV8_9ACTN</name>
<dbReference type="InterPro" id="IPR050282">
    <property type="entry name" value="Cycloisomerase_2"/>
</dbReference>
<evidence type="ECO:0000256" key="1">
    <source>
        <dbReference type="SAM" id="SignalP"/>
    </source>
</evidence>
<dbReference type="PANTHER" id="PTHR30344">
    <property type="entry name" value="6-PHOSPHOGLUCONOLACTONASE-RELATED"/>
    <property type="match status" value="1"/>
</dbReference>
<keyword evidence="1" id="KW-0732">Signal</keyword>